<dbReference type="EMBL" id="AP012338">
    <property type="protein sequence ID" value="BAM03751.1"/>
    <property type="molecule type" value="Genomic_DNA"/>
</dbReference>
<evidence type="ECO:0000256" key="1">
    <source>
        <dbReference type="SAM" id="MobiDB-lite"/>
    </source>
</evidence>
<sequence length="52" mass="4746">MSGSERDRAGVGRSEWDKGAGFGASPAGGDGGPAASLCVSLAGSPAAGPAAA</sequence>
<dbReference type="HOGENOM" id="CLU_3083058_0_0_0"/>
<protein>
    <submittedName>
        <fullName evidence="2">Uncharacterized protein</fullName>
    </submittedName>
</protein>
<dbReference type="KEGG" id="phm:PSMK_15920"/>
<gene>
    <name evidence="2" type="ordered locus">PSMK_15920</name>
</gene>
<evidence type="ECO:0000313" key="3">
    <source>
        <dbReference type="Proteomes" id="UP000007881"/>
    </source>
</evidence>
<feature type="region of interest" description="Disordered" evidence="1">
    <location>
        <begin position="1"/>
        <end position="52"/>
    </location>
</feature>
<feature type="compositionally biased region" description="Basic and acidic residues" evidence="1">
    <location>
        <begin position="1"/>
        <end position="18"/>
    </location>
</feature>
<proteinExistence type="predicted"/>
<organism evidence="2 3">
    <name type="scientific">Phycisphaera mikurensis (strain NBRC 102666 / KCTC 22515 / FYK2301M01)</name>
    <dbReference type="NCBI Taxonomy" id="1142394"/>
    <lineage>
        <taxon>Bacteria</taxon>
        <taxon>Pseudomonadati</taxon>
        <taxon>Planctomycetota</taxon>
        <taxon>Phycisphaerae</taxon>
        <taxon>Phycisphaerales</taxon>
        <taxon>Phycisphaeraceae</taxon>
        <taxon>Phycisphaera</taxon>
    </lineage>
</organism>
<evidence type="ECO:0000313" key="2">
    <source>
        <dbReference type="EMBL" id="BAM03751.1"/>
    </source>
</evidence>
<keyword evidence="3" id="KW-1185">Reference proteome</keyword>
<dbReference type="AlphaFoldDB" id="I0IER3"/>
<feature type="compositionally biased region" description="Low complexity" evidence="1">
    <location>
        <begin position="42"/>
        <end position="52"/>
    </location>
</feature>
<dbReference type="Proteomes" id="UP000007881">
    <property type="component" value="Chromosome"/>
</dbReference>
<reference evidence="2 3" key="1">
    <citation type="submission" date="2012-02" db="EMBL/GenBank/DDBJ databases">
        <title>Complete genome sequence of Phycisphaera mikurensis NBRC 102666.</title>
        <authorList>
            <person name="Ankai A."/>
            <person name="Hosoyama A."/>
            <person name="Terui Y."/>
            <person name="Sekine M."/>
            <person name="Fukai R."/>
            <person name="Kato Y."/>
            <person name="Nakamura S."/>
            <person name="Yamada-Narita S."/>
            <person name="Kawakoshi A."/>
            <person name="Fukunaga Y."/>
            <person name="Yamazaki S."/>
            <person name="Fujita N."/>
        </authorList>
    </citation>
    <scope>NUCLEOTIDE SEQUENCE [LARGE SCALE GENOMIC DNA]</scope>
    <source>
        <strain evidence="3">NBRC 102666 / KCTC 22515 / FYK2301M01</strain>
    </source>
</reference>
<accession>I0IER3</accession>
<feature type="compositionally biased region" description="Gly residues" evidence="1">
    <location>
        <begin position="20"/>
        <end position="32"/>
    </location>
</feature>
<dbReference type="STRING" id="1142394.PSMK_15920"/>
<name>I0IER3_PHYMF</name>